<dbReference type="Proteomes" id="UP000032279">
    <property type="component" value="Unassembled WGS sequence"/>
</dbReference>
<dbReference type="OrthoDB" id="9801392at2"/>
<dbReference type="RefSeq" id="WP_052497812.1">
    <property type="nucleotide sequence ID" value="NZ_AWTT01000027.1"/>
</dbReference>
<gene>
    <name evidence="2" type="ORF">WDC_1187</name>
</gene>
<dbReference type="EMBL" id="AWTT01000027">
    <property type="protein sequence ID" value="KIS03203.1"/>
    <property type="molecule type" value="Genomic_DNA"/>
</dbReference>
<feature type="domain" description="DUF6933" evidence="1">
    <location>
        <begin position="3"/>
        <end position="158"/>
    </location>
</feature>
<sequence>MIINPTKKALPIFSKLAHVQNAAEAKKLGIANPFFSWHANYYSVNHKKVVLIVNDLTFAAVVLYDINAKNKGNLDQYILDGIRQSFLIADINKSDIDKYFELANKIEINAGFNRQVTGIMTNIITVYSEFWPIDTRTILQLDIMNAFVQAPFKQLGYHTVAESVQAAFKNNLSLISSSSVEATQNNYVINRTWADYHQWDQYEDDQSLLEGNGDLFEKIFNEVQANNQLLLTEFKNYLTLSEGLSKKVVNKHVENVRFFISEYLLYYTIKTPLKMVDELTDYLSDWLPRKGAYSGAELKSNAASIKKFLTFMETVGEISTKDAKSGKEIIKDGTQLGVEFLQVINNMTGFF</sequence>
<evidence type="ECO:0000313" key="3">
    <source>
        <dbReference type="Proteomes" id="UP000032279"/>
    </source>
</evidence>
<dbReference type="PATRIC" id="fig|1335616.4.peg.1187"/>
<reference evidence="2 3" key="1">
    <citation type="submission" date="2013-08" db="EMBL/GenBank/DDBJ databases">
        <title>Lactobacillus wasatchii sp. WDC04, a late gas producing bacteria isolated from aged chedder cheese.</title>
        <authorList>
            <person name="Oberg C.J."/>
            <person name="Culumber M."/>
            <person name="McMahon D.J."/>
            <person name="Broadbent J.R."/>
            <person name="Oberg T.S."/>
            <person name="Ortaki F."/>
        </authorList>
    </citation>
    <scope>NUCLEOTIDE SEQUENCE [LARGE SCALE GENOMIC DNA]</scope>
    <source>
        <strain evidence="2 3">WDC04</strain>
    </source>
</reference>
<evidence type="ECO:0000259" key="1">
    <source>
        <dbReference type="Pfam" id="PF22016"/>
    </source>
</evidence>
<proteinExistence type="predicted"/>
<name>A0A0D0Y4K1_9LACO</name>
<dbReference type="Pfam" id="PF22016">
    <property type="entry name" value="DUF6933"/>
    <property type="match status" value="1"/>
</dbReference>
<protein>
    <recommendedName>
        <fullName evidence="1">DUF6933 domain-containing protein</fullName>
    </recommendedName>
</protein>
<dbReference type="InterPro" id="IPR053864">
    <property type="entry name" value="DUF6933"/>
</dbReference>
<organism evidence="2 3">
    <name type="scientific">Paucilactobacillus wasatchensis</name>
    <dbReference type="NCBI Taxonomy" id="1335616"/>
    <lineage>
        <taxon>Bacteria</taxon>
        <taxon>Bacillati</taxon>
        <taxon>Bacillota</taxon>
        <taxon>Bacilli</taxon>
        <taxon>Lactobacillales</taxon>
        <taxon>Lactobacillaceae</taxon>
        <taxon>Paucilactobacillus</taxon>
    </lineage>
</organism>
<evidence type="ECO:0000313" key="2">
    <source>
        <dbReference type="EMBL" id="KIS03203.1"/>
    </source>
</evidence>
<comment type="caution">
    <text evidence="2">The sequence shown here is derived from an EMBL/GenBank/DDBJ whole genome shotgun (WGS) entry which is preliminary data.</text>
</comment>
<accession>A0A0D0Y4K1</accession>
<dbReference type="AlphaFoldDB" id="A0A0D0Y4K1"/>
<keyword evidence="3" id="KW-1185">Reference proteome</keyword>
<dbReference type="STRING" id="1335616.WDC_1187"/>